<reference evidence="1 2" key="1">
    <citation type="submission" date="2018-08" db="EMBL/GenBank/DDBJ databases">
        <title>The reduced genetic potential of extracellular carbohydrate catabolism in Euzebyella marina RN62, a Flavobacteriia bacterium isolated from the hadal water.</title>
        <authorList>
            <person name="Xue C."/>
        </authorList>
    </citation>
    <scope>NUCLEOTIDE SEQUENCE [LARGE SCALE GENOMIC DNA]</scope>
    <source>
        <strain evidence="1 2">RN62</strain>
    </source>
</reference>
<keyword evidence="2" id="KW-1185">Reference proteome</keyword>
<dbReference type="AlphaFoldDB" id="A0A3G2L241"/>
<dbReference type="RefSeq" id="WP_121847389.1">
    <property type="nucleotide sequence ID" value="NZ_CP032050.1"/>
</dbReference>
<accession>A0A3G2L241</accession>
<dbReference type="KEGG" id="emar:D1013_02510"/>
<dbReference type="OrthoDB" id="639802at2"/>
<dbReference type="EMBL" id="CP032050">
    <property type="protein sequence ID" value="AYN66337.1"/>
    <property type="molecule type" value="Genomic_DNA"/>
</dbReference>
<proteinExistence type="predicted"/>
<protein>
    <submittedName>
        <fullName evidence="1">Uncharacterized protein</fullName>
    </submittedName>
</protein>
<evidence type="ECO:0000313" key="2">
    <source>
        <dbReference type="Proteomes" id="UP000276309"/>
    </source>
</evidence>
<organism evidence="1 2">
    <name type="scientific">Euzebyella marina</name>
    <dbReference type="NCBI Taxonomy" id="1761453"/>
    <lineage>
        <taxon>Bacteria</taxon>
        <taxon>Pseudomonadati</taxon>
        <taxon>Bacteroidota</taxon>
        <taxon>Flavobacteriia</taxon>
        <taxon>Flavobacteriales</taxon>
        <taxon>Flavobacteriaceae</taxon>
        <taxon>Euzebyella</taxon>
    </lineage>
</organism>
<sequence length="413" mass="46144">MIRLLVTQIETHLGWGSGSTWSNSDFEALSERILEATKKRLSVTTLKRIWGRAERVANPSAATLNILSQFIGFTDWREFKKTQTAVDSKEFKREVPWQKILAVIGVLTIAIAILSLNWPQKEDVHTSSVSYNETDFYLKSRTIAKGLPNSVVFEYKASAANDGAEIEIQQDWDPGKRIEVERGDSVATCIYHRPGFFNAKLMVDESVVAREDVFIPTDGWLGVIERDSIPLYLDENVILKDGLLGVDSTVLKSYRLDPRTSDVSIGFYQMNDFGPISIQDFNFSIDLQNTTPQNSSGCHRAQVYLIYEGGAVGVPLSNQGCVATLNMMAFGQYIDGKKTDLSGFGVDFERPVNLGLQSRNGRMQILVNGQMAYQMPVPDESALIKGFSIHFEGTGVVQRVQLRDNDQTSFLFP</sequence>
<name>A0A3G2L241_9FLAO</name>
<dbReference type="Proteomes" id="UP000276309">
    <property type="component" value="Chromosome"/>
</dbReference>
<evidence type="ECO:0000313" key="1">
    <source>
        <dbReference type="EMBL" id="AYN66337.1"/>
    </source>
</evidence>
<gene>
    <name evidence="1" type="ORF">D1013_02510</name>
</gene>